<dbReference type="Proteomes" id="UP001207830">
    <property type="component" value="Unassembled WGS sequence"/>
</dbReference>
<reference evidence="2 3" key="1">
    <citation type="submission" date="2022-07" db="EMBL/GenBank/DDBJ databases">
        <title>Characterization of plant growth promoting rhizobacteria (PGPR) for use as bioinoculants in agriculture.</title>
        <authorList>
            <person name="Hassen A.I."/>
            <person name="Pierneef R."/>
        </authorList>
    </citation>
    <scope>NUCLEOTIDE SEQUENCE [LARGE SCALE GENOMIC DNA]</scope>
    <source>
        <strain evidence="2 3">SARCC-3054</strain>
    </source>
</reference>
<comment type="caution">
    <text evidence="2">The sequence shown here is derived from an EMBL/GenBank/DDBJ whole genome shotgun (WGS) entry which is preliminary data.</text>
</comment>
<evidence type="ECO:0000259" key="1">
    <source>
        <dbReference type="PROSITE" id="PS50878"/>
    </source>
</evidence>
<keyword evidence="2" id="KW-0548">Nucleotidyltransferase</keyword>
<dbReference type="RefSeq" id="WP_267804820.1">
    <property type="nucleotide sequence ID" value="NZ_JANIGP010000019.1"/>
</dbReference>
<sequence>MPSRRGRAMPHAHCRARWRILGSHARHSLGVLTQSSAGGFYLSRLDVALMRPDVFYLRYMDDVLVLAPTRNKLRQAVRVVNDLFEEFDLQKHPDKTYVGRIERGFTFLGKRYPRPIATCVSFCSSKERQL</sequence>
<dbReference type="SUPFAM" id="SSF56672">
    <property type="entry name" value="DNA/RNA polymerases"/>
    <property type="match status" value="1"/>
</dbReference>
<dbReference type="Gene3D" id="3.30.70.270">
    <property type="match status" value="1"/>
</dbReference>
<proteinExistence type="predicted"/>
<gene>
    <name evidence="2" type="ORF">NQF78_21270</name>
</gene>
<keyword evidence="3" id="KW-1185">Reference proteome</keyword>
<dbReference type="InterPro" id="IPR000477">
    <property type="entry name" value="RT_dom"/>
</dbReference>
<organism evidence="2 3">
    <name type="scientific">Pseudomonas monsensis</name>
    <dbReference type="NCBI Taxonomy" id="2745509"/>
    <lineage>
        <taxon>Bacteria</taxon>
        <taxon>Pseudomonadati</taxon>
        <taxon>Pseudomonadota</taxon>
        <taxon>Gammaproteobacteria</taxon>
        <taxon>Pseudomonadales</taxon>
        <taxon>Pseudomonadaceae</taxon>
        <taxon>Pseudomonas</taxon>
    </lineage>
</organism>
<dbReference type="InterPro" id="IPR043502">
    <property type="entry name" value="DNA/RNA_pol_sf"/>
</dbReference>
<dbReference type="GO" id="GO:0003964">
    <property type="term" value="F:RNA-directed DNA polymerase activity"/>
    <property type="evidence" value="ECO:0007669"/>
    <property type="project" value="UniProtKB-KW"/>
</dbReference>
<evidence type="ECO:0000313" key="2">
    <source>
        <dbReference type="EMBL" id="MCY0110844.1"/>
    </source>
</evidence>
<keyword evidence="2" id="KW-0808">Transferase</keyword>
<dbReference type="EMBL" id="JANIGP010000019">
    <property type="protein sequence ID" value="MCY0110844.1"/>
    <property type="molecule type" value="Genomic_DNA"/>
</dbReference>
<dbReference type="PROSITE" id="PS50878">
    <property type="entry name" value="RT_POL"/>
    <property type="match status" value="1"/>
</dbReference>
<accession>A0ABT3YZA0</accession>
<name>A0ABT3YZA0_9PSED</name>
<protein>
    <submittedName>
        <fullName evidence="2">Reverse transcriptase domain-containing protein</fullName>
    </submittedName>
</protein>
<feature type="domain" description="Reverse transcriptase" evidence="1">
    <location>
        <begin position="1"/>
        <end position="112"/>
    </location>
</feature>
<evidence type="ECO:0000313" key="3">
    <source>
        <dbReference type="Proteomes" id="UP001207830"/>
    </source>
</evidence>
<dbReference type="Pfam" id="PF00078">
    <property type="entry name" value="RVT_1"/>
    <property type="match status" value="1"/>
</dbReference>
<dbReference type="InterPro" id="IPR043128">
    <property type="entry name" value="Rev_trsase/Diguanyl_cyclase"/>
</dbReference>
<keyword evidence="2" id="KW-0695">RNA-directed DNA polymerase</keyword>